<dbReference type="InterPro" id="IPR003313">
    <property type="entry name" value="AraC-bd"/>
</dbReference>
<keyword evidence="2" id="KW-0238">DNA-binding</keyword>
<name>A0A3B0AX92_9BACL</name>
<dbReference type="Pfam" id="PF02311">
    <property type="entry name" value="AraC_binding"/>
    <property type="match status" value="1"/>
</dbReference>
<dbReference type="InterPro" id="IPR050204">
    <property type="entry name" value="AraC_XylS_family_regulators"/>
</dbReference>
<evidence type="ECO:0000313" key="6">
    <source>
        <dbReference type="EMBL" id="RKN64447.1"/>
    </source>
</evidence>
<evidence type="ECO:0000313" key="7">
    <source>
        <dbReference type="Proteomes" id="UP000282311"/>
    </source>
</evidence>
<comment type="caution">
    <text evidence="6">The sequence shown here is derived from an EMBL/GenBank/DDBJ whole genome shotgun (WGS) entry which is preliminary data.</text>
</comment>
<feature type="domain" description="HTH araC/xylS-type" evidence="5">
    <location>
        <begin position="182"/>
        <end position="279"/>
    </location>
</feature>
<dbReference type="InterPro" id="IPR018060">
    <property type="entry name" value="HTH_AraC"/>
</dbReference>
<accession>A0A3B0AX92</accession>
<proteinExistence type="predicted"/>
<dbReference type="SUPFAM" id="SSF46689">
    <property type="entry name" value="Homeodomain-like"/>
    <property type="match status" value="2"/>
</dbReference>
<gene>
    <name evidence="6" type="ORF">D7M11_33865</name>
</gene>
<dbReference type="GO" id="GO:0043565">
    <property type="term" value="F:sequence-specific DNA binding"/>
    <property type="evidence" value="ECO:0007669"/>
    <property type="project" value="InterPro"/>
</dbReference>
<keyword evidence="7" id="KW-1185">Reference proteome</keyword>
<dbReference type="InterPro" id="IPR020449">
    <property type="entry name" value="Tscrpt_reg_AraC-type_HTH"/>
</dbReference>
<dbReference type="OrthoDB" id="9813413at2"/>
<organism evidence="6 7">
    <name type="scientific">Paenibacillus ginsengarvi</name>
    <dbReference type="NCBI Taxonomy" id="400777"/>
    <lineage>
        <taxon>Bacteria</taxon>
        <taxon>Bacillati</taxon>
        <taxon>Bacillota</taxon>
        <taxon>Bacilli</taxon>
        <taxon>Bacillales</taxon>
        <taxon>Paenibacillaceae</taxon>
        <taxon>Paenibacillus</taxon>
    </lineage>
</organism>
<dbReference type="Pfam" id="PF12833">
    <property type="entry name" value="HTH_18"/>
    <property type="match status" value="1"/>
</dbReference>
<evidence type="ECO:0000256" key="2">
    <source>
        <dbReference type="ARBA" id="ARBA00023125"/>
    </source>
</evidence>
<dbReference type="Gene3D" id="1.10.10.60">
    <property type="entry name" value="Homeodomain-like"/>
    <property type="match status" value="2"/>
</dbReference>
<protein>
    <submittedName>
        <fullName evidence="6">AraC family transcriptional regulator</fullName>
    </submittedName>
</protein>
<keyword evidence="4" id="KW-0804">Transcription</keyword>
<dbReference type="PRINTS" id="PR00032">
    <property type="entry name" value="HTHARAC"/>
</dbReference>
<dbReference type="PANTHER" id="PTHR46796">
    <property type="entry name" value="HTH-TYPE TRANSCRIPTIONAL ACTIVATOR RHAS-RELATED"/>
    <property type="match status" value="1"/>
</dbReference>
<dbReference type="AlphaFoldDB" id="A0A3B0AX92"/>
<reference evidence="6 7" key="1">
    <citation type="journal article" date="2007" name="Int. J. Syst. Evol. Microbiol.">
        <title>Paenibacillus ginsengarvi sp. nov., isolated from soil from ginseng cultivation.</title>
        <authorList>
            <person name="Yoon M.H."/>
            <person name="Ten L.N."/>
            <person name="Im W.T."/>
        </authorList>
    </citation>
    <scope>NUCLEOTIDE SEQUENCE [LARGE SCALE GENOMIC DNA]</scope>
    <source>
        <strain evidence="6 7">KCTC 13059</strain>
    </source>
</reference>
<dbReference type="CDD" id="cd06986">
    <property type="entry name" value="cupin_MmsR-like_N"/>
    <property type="match status" value="1"/>
</dbReference>
<dbReference type="GO" id="GO:0003700">
    <property type="term" value="F:DNA-binding transcription factor activity"/>
    <property type="evidence" value="ECO:0007669"/>
    <property type="project" value="InterPro"/>
</dbReference>
<keyword evidence="1" id="KW-0805">Transcription regulation</keyword>
<dbReference type="SUPFAM" id="SSF51215">
    <property type="entry name" value="Regulatory protein AraC"/>
    <property type="match status" value="1"/>
</dbReference>
<evidence type="ECO:0000256" key="3">
    <source>
        <dbReference type="ARBA" id="ARBA00023159"/>
    </source>
</evidence>
<dbReference type="PROSITE" id="PS01124">
    <property type="entry name" value="HTH_ARAC_FAMILY_2"/>
    <property type="match status" value="1"/>
</dbReference>
<evidence type="ECO:0000256" key="4">
    <source>
        <dbReference type="ARBA" id="ARBA00023163"/>
    </source>
</evidence>
<dbReference type="InterPro" id="IPR018062">
    <property type="entry name" value="HTH_AraC-typ_CS"/>
</dbReference>
<dbReference type="Gene3D" id="2.60.120.280">
    <property type="entry name" value="Regulatory protein AraC"/>
    <property type="match status" value="1"/>
</dbReference>
<evidence type="ECO:0000259" key="5">
    <source>
        <dbReference type="PROSITE" id="PS01124"/>
    </source>
</evidence>
<evidence type="ECO:0000256" key="1">
    <source>
        <dbReference type="ARBA" id="ARBA00023015"/>
    </source>
</evidence>
<dbReference type="InterPro" id="IPR009057">
    <property type="entry name" value="Homeodomain-like_sf"/>
</dbReference>
<sequence length="291" mass="32421">MREDLYGVTINPRPGAGEAVVLFAGNNRTPPLHRVGPHMLDYHLVHLVVSGQGSFSAGGRQYELRAGDCFFIAPGELAGYESDEADPWTYRWIGFRGTDVDYRLRELGIGPDTPVVEAAGSRRLRALFSRTQEALRSGKPGCDLQAGAYLRLFFAELADRRALAVALEGEGPAEAELNRRIGLAIRFLALQYHRPVSVEELARETGYHRAYLSRMFKKATGLSPAQYLLKLRMERAKALLSEPLTVAQIAASVGYADPFHFSKMFKKWHGSAPTELRGQTIGMERFQPRTR</sequence>
<dbReference type="InterPro" id="IPR037923">
    <property type="entry name" value="HTH-like"/>
</dbReference>
<dbReference type="SMART" id="SM00342">
    <property type="entry name" value="HTH_ARAC"/>
    <property type="match status" value="1"/>
</dbReference>
<keyword evidence="3" id="KW-0010">Activator</keyword>
<dbReference type="Proteomes" id="UP000282311">
    <property type="component" value="Unassembled WGS sequence"/>
</dbReference>
<dbReference type="PROSITE" id="PS00041">
    <property type="entry name" value="HTH_ARAC_FAMILY_1"/>
    <property type="match status" value="1"/>
</dbReference>
<dbReference type="EMBL" id="RBAH01000042">
    <property type="protein sequence ID" value="RKN64447.1"/>
    <property type="molecule type" value="Genomic_DNA"/>
</dbReference>
<dbReference type="RefSeq" id="WP_120751700.1">
    <property type="nucleotide sequence ID" value="NZ_RBAH01000042.1"/>
</dbReference>